<protein>
    <recommendedName>
        <fullName evidence="4">C2H2-type domain-containing protein</fullName>
    </recommendedName>
</protein>
<evidence type="ECO:0000313" key="2">
    <source>
        <dbReference type="EMBL" id="KAG4419181.1"/>
    </source>
</evidence>
<organism evidence="2 3">
    <name type="scientific">Cadophora malorum</name>
    <dbReference type="NCBI Taxonomy" id="108018"/>
    <lineage>
        <taxon>Eukaryota</taxon>
        <taxon>Fungi</taxon>
        <taxon>Dikarya</taxon>
        <taxon>Ascomycota</taxon>
        <taxon>Pezizomycotina</taxon>
        <taxon>Leotiomycetes</taxon>
        <taxon>Helotiales</taxon>
        <taxon>Ploettnerulaceae</taxon>
        <taxon>Cadophora</taxon>
    </lineage>
</organism>
<dbReference type="Proteomes" id="UP000664132">
    <property type="component" value="Unassembled WGS sequence"/>
</dbReference>
<evidence type="ECO:0000256" key="1">
    <source>
        <dbReference type="SAM" id="MobiDB-lite"/>
    </source>
</evidence>
<feature type="compositionally biased region" description="Polar residues" evidence="1">
    <location>
        <begin position="194"/>
        <end position="224"/>
    </location>
</feature>
<dbReference type="AlphaFoldDB" id="A0A8H7THU2"/>
<feature type="compositionally biased region" description="Low complexity" evidence="1">
    <location>
        <begin position="39"/>
        <end position="60"/>
    </location>
</feature>
<dbReference type="OrthoDB" id="2687452at2759"/>
<evidence type="ECO:0008006" key="4">
    <source>
        <dbReference type="Google" id="ProtNLM"/>
    </source>
</evidence>
<feature type="compositionally biased region" description="Low complexity" evidence="1">
    <location>
        <begin position="179"/>
        <end position="193"/>
    </location>
</feature>
<accession>A0A8H7THU2</accession>
<dbReference type="EMBL" id="JAFJYH010000111">
    <property type="protein sequence ID" value="KAG4419181.1"/>
    <property type="molecule type" value="Genomic_DNA"/>
</dbReference>
<gene>
    <name evidence="2" type="ORF">IFR04_007682</name>
</gene>
<evidence type="ECO:0000313" key="3">
    <source>
        <dbReference type="Proteomes" id="UP000664132"/>
    </source>
</evidence>
<reference evidence="2" key="1">
    <citation type="submission" date="2021-02" db="EMBL/GenBank/DDBJ databases">
        <title>Genome sequence Cadophora malorum strain M34.</title>
        <authorList>
            <person name="Stefanovic E."/>
            <person name="Vu D."/>
            <person name="Scully C."/>
            <person name="Dijksterhuis J."/>
            <person name="Roader J."/>
            <person name="Houbraken J."/>
        </authorList>
    </citation>
    <scope>NUCLEOTIDE SEQUENCE</scope>
    <source>
        <strain evidence="2">M34</strain>
    </source>
</reference>
<proteinExistence type="predicted"/>
<feature type="compositionally biased region" description="Polar residues" evidence="1">
    <location>
        <begin position="142"/>
        <end position="154"/>
    </location>
</feature>
<sequence length="493" mass="56344">MEQQNNFSFLEDPMIWEDSLKEDWLGNANFQFQQAQPGSSDMSRDFSSQSNNTTNSSNSFLTNATTCSAASTSSTQDWNDHTDSYLIPRIKIEKGMYPYTSSTEYSTEHQFGDGRPSPTTEQLNALEDMTLYQQPHAFHNPSDFQQGSVSSNPRHYSRSFRELSSTPEKADSYSMDNYQTQGSQSTSHGSTLSAYQQPYLPSNSHNGYTSAQSGEKPTPSSLGWVSNTDLVKKYKLSKVTKNNLYLDLVNDSDLTPETPFRVYLESVPSSQKNEVHCPWPGKCERKGEPFGRQADLERHLKNVHGPPELRDKFLCSYDPCLNGRHLPENAFTRKDHYRDHLRDFHQEDIGAAKGEKSARTKDQVKKWQKEQQKWLESRKIYATRWTCAKCLLRKIVAEDGWHCVECNQPCEPERKDRRMRLLPSSRGKAQVEMDGVGGMVRGEPQLHQQAYSQYPAACRTCYGNDWVDDGYGKWEPCPTCNYHDTQVGAQTFR</sequence>
<keyword evidence="3" id="KW-1185">Reference proteome</keyword>
<feature type="region of interest" description="Disordered" evidence="1">
    <location>
        <begin position="35"/>
        <end position="60"/>
    </location>
</feature>
<feature type="region of interest" description="Disordered" evidence="1">
    <location>
        <begin position="137"/>
        <end position="224"/>
    </location>
</feature>
<comment type="caution">
    <text evidence="2">The sequence shown here is derived from an EMBL/GenBank/DDBJ whole genome shotgun (WGS) entry which is preliminary data.</text>
</comment>
<name>A0A8H7THU2_9HELO</name>